<dbReference type="Proteomes" id="UP001624684">
    <property type="component" value="Unassembled WGS sequence"/>
</dbReference>
<proteinExistence type="predicted"/>
<dbReference type="RefSeq" id="WP_407069607.1">
    <property type="nucleotide sequence ID" value="NZ_JBJJXE010000029.1"/>
</dbReference>
<dbReference type="EMBL" id="JBJJXE010000029">
    <property type="protein sequence ID" value="MFL1733120.1"/>
    <property type="molecule type" value="Genomic_DNA"/>
</dbReference>
<evidence type="ECO:0008006" key="3">
    <source>
        <dbReference type="Google" id="ProtNLM"/>
    </source>
</evidence>
<name>A0ABW8U8E2_9GAMM</name>
<comment type="caution">
    <text evidence="1">The sequence shown here is derived from an EMBL/GenBank/DDBJ whole genome shotgun (WGS) entry which is preliminary data.</text>
</comment>
<organism evidence="1 2">
    <name type="scientific">Moraxella oculi</name>
    <dbReference type="NCBI Taxonomy" id="2940516"/>
    <lineage>
        <taxon>Bacteria</taxon>
        <taxon>Pseudomonadati</taxon>
        <taxon>Pseudomonadota</taxon>
        <taxon>Gammaproteobacteria</taxon>
        <taxon>Moraxellales</taxon>
        <taxon>Moraxellaceae</taxon>
        <taxon>Moraxella</taxon>
    </lineage>
</organism>
<reference evidence="1 2" key="1">
    <citation type="submission" date="2024-11" db="EMBL/GenBank/DDBJ databases">
        <title>First Report of Moraxella oculi in Brazil in an Infectious Bovine Keratoconjunctivitis Outbreak.</title>
        <authorList>
            <person name="Carvalho C.V."/>
            <person name="Domingues R."/>
            <person name="Coutinho C."/>
            <person name="Honorio N.T.B.S."/>
            <person name="Faza D.R.L.R."/>
            <person name="Carvalho W.A."/>
            <person name="Machado A.B.F."/>
            <person name="Martins M.F."/>
            <person name="Gaspar E.B."/>
        </authorList>
    </citation>
    <scope>NUCLEOTIDE SEQUENCE [LARGE SCALE GENOMIC DNA]</scope>
    <source>
        <strain evidence="1 2">2117LE</strain>
    </source>
</reference>
<accession>A0ABW8U8E2</accession>
<protein>
    <recommendedName>
        <fullName evidence="3">Hemagglutinin</fullName>
    </recommendedName>
</protein>
<sequence length="141" mass="15971">QAFSRFIRFSNQTYANTNIAYQAFRQVNNRVYLSQPIIGGNGFYSGGLSGDGNRTSRVKTIDYSLISTGRTTPRNLTEQLAMREVRSNPRGRKLPIKMSDAKNGLYARDGWVKKAQNVNGVEIHYVENINTGLKIDFKFKD</sequence>
<gene>
    <name evidence="1" type="ORF">ACJHVH_09075</name>
</gene>
<feature type="non-terminal residue" evidence="1">
    <location>
        <position position="1"/>
    </location>
</feature>
<keyword evidence="2" id="KW-1185">Reference proteome</keyword>
<evidence type="ECO:0000313" key="1">
    <source>
        <dbReference type="EMBL" id="MFL1733120.1"/>
    </source>
</evidence>
<evidence type="ECO:0000313" key="2">
    <source>
        <dbReference type="Proteomes" id="UP001624684"/>
    </source>
</evidence>